<dbReference type="Pfam" id="PF02875">
    <property type="entry name" value="Mur_ligase_C"/>
    <property type="match status" value="1"/>
</dbReference>
<feature type="domain" description="Mur ligase C-terminal" evidence="3">
    <location>
        <begin position="348"/>
        <end position="474"/>
    </location>
</feature>
<dbReference type="InterPro" id="IPR013221">
    <property type="entry name" value="Mur_ligase_cen"/>
</dbReference>
<evidence type="ECO:0000259" key="4">
    <source>
        <dbReference type="Pfam" id="PF08245"/>
    </source>
</evidence>
<dbReference type="InterPro" id="IPR036565">
    <property type="entry name" value="Mur-like_cat_sf"/>
</dbReference>
<name>A0A6J7U7R0_9ZZZZ</name>
<feature type="domain" description="Mur ligase central" evidence="4">
    <location>
        <begin position="119"/>
        <end position="326"/>
    </location>
</feature>
<sequence length="505" mass="54582">MRSNLLSEYSLSLNEIAHLIGSQDAHPERNNLAITGITLDSNEVIQGDLFVALPGANSHGSKFIDSAAANGAIAVLTDMSAIVNADIPVLRVNDPRLWVGVIADKFYRNPSSALNVYGITGTNGKTTTSYLLQQIWDFNNRNSGLIGTVETRIGDEMFPTKRTTPEAPELQSILAIMRERHNLNVVMEVSSHALALNRVEGTKFSVVAFTNLSHDHLDFHENMENYYQAKSRLFKFGFSDKAIINIDDAWGQRLFEETEIEKISISTHNQKANWKILETSLMDPNSSSKSAVQLTIAGPGGILLSIATPLMGDYNSANVLMALALAVESGIDPLSAANALNSAKGAPGRMESIELGQNFTAVVDYAHTPDAVSAALKAVRSSTRGRIIAVLGCGGDRDAIKRPLMGKALISGADLAIFTSDNPRSEDPLSILNQMHEGIELADNHFVIADRSEAIKFAIDNAAQSDCVLILGKGHETGQEVMGQISPFDDRVELKNAIRSARSAK</sequence>
<dbReference type="SUPFAM" id="SSF53244">
    <property type="entry name" value="MurD-like peptide ligases, peptide-binding domain"/>
    <property type="match status" value="1"/>
</dbReference>
<comment type="similarity">
    <text evidence="1">Belongs to the MurCDEF family. MurE subfamily.</text>
</comment>
<dbReference type="GO" id="GO:0016881">
    <property type="term" value="F:acid-amino acid ligase activity"/>
    <property type="evidence" value="ECO:0007669"/>
    <property type="project" value="InterPro"/>
</dbReference>
<evidence type="ECO:0000256" key="1">
    <source>
        <dbReference type="ARBA" id="ARBA00005898"/>
    </source>
</evidence>
<dbReference type="GO" id="GO:0008360">
    <property type="term" value="P:regulation of cell shape"/>
    <property type="evidence" value="ECO:0007669"/>
    <property type="project" value="InterPro"/>
</dbReference>
<dbReference type="Gene3D" id="3.90.190.20">
    <property type="entry name" value="Mur ligase, C-terminal domain"/>
    <property type="match status" value="1"/>
</dbReference>
<evidence type="ECO:0000313" key="5">
    <source>
        <dbReference type="EMBL" id="CAB5060238.1"/>
    </source>
</evidence>
<dbReference type="Pfam" id="PF01225">
    <property type="entry name" value="Mur_ligase"/>
    <property type="match status" value="1"/>
</dbReference>
<gene>
    <name evidence="5" type="ORF">UFOPK4366_00256</name>
</gene>
<dbReference type="InterPro" id="IPR036615">
    <property type="entry name" value="Mur_ligase_C_dom_sf"/>
</dbReference>
<proteinExistence type="inferred from homology"/>
<dbReference type="EMBL" id="CAFBQS010000025">
    <property type="protein sequence ID" value="CAB5060238.1"/>
    <property type="molecule type" value="Genomic_DNA"/>
</dbReference>
<dbReference type="NCBIfam" id="NF001126">
    <property type="entry name" value="PRK00139.1-4"/>
    <property type="match status" value="1"/>
</dbReference>
<dbReference type="Gene3D" id="3.40.1190.10">
    <property type="entry name" value="Mur-like, catalytic domain"/>
    <property type="match status" value="1"/>
</dbReference>
<dbReference type="NCBIfam" id="TIGR01085">
    <property type="entry name" value="murE"/>
    <property type="match status" value="1"/>
</dbReference>
<evidence type="ECO:0000259" key="2">
    <source>
        <dbReference type="Pfam" id="PF01225"/>
    </source>
</evidence>
<dbReference type="SUPFAM" id="SSF63418">
    <property type="entry name" value="MurE/MurF N-terminal domain"/>
    <property type="match status" value="1"/>
</dbReference>
<dbReference type="NCBIfam" id="NF001124">
    <property type="entry name" value="PRK00139.1-2"/>
    <property type="match status" value="1"/>
</dbReference>
<dbReference type="PANTHER" id="PTHR23135:SF4">
    <property type="entry name" value="UDP-N-ACETYLMURAMOYL-L-ALANYL-D-GLUTAMATE--2,6-DIAMINOPIMELATE LIGASE MURE HOMOLOG, CHLOROPLASTIC"/>
    <property type="match status" value="1"/>
</dbReference>
<dbReference type="HAMAP" id="MF_00208">
    <property type="entry name" value="MurE"/>
    <property type="match status" value="1"/>
</dbReference>
<dbReference type="GO" id="GO:0005524">
    <property type="term" value="F:ATP binding"/>
    <property type="evidence" value="ECO:0007669"/>
    <property type="project" value="InterPro"/>
</dbReference>
<accession>A0A6J7U7R0</accession>
<dbReference type="GO" id="GO:0005737">
    <property type="term" value="C:cytoplasm"/>
    <property type="evidence" value="ECO:0007669"/>
    <property type="project" value="InterPro"/>
</dbReference>
<dbReference type="Gene3D" id="3.40.1390.10">
    <property type="entry name" value="MurE/MurF, N-terminal domain"/>
    <property type="match status" value="1"/>
</dbReference>
<feature type="domain" description="Mur ligase N-terminal catalytic" evidence="2">
    <location>
        <begin position="34"/>
        <end position="107"/>
    </location>
</feature>
<dbReference type="Pfam" id="PF08245">
    <property type="entry name" value="Mur_ligase_M"/>
    <property type="match status" value="1"/>
</dbReference>
<dbReference type="SUPFAM" id="SSF53623">
    <property type="entry name" value="MurD-like peptide ligases, catalytic domain"/>
    <property type="match status" value="1"/>
</dbReference>
<dbReference type="GO" id="GO:0051301">
    <property type="term" value="P:cell division"/>
    <property type="evidence" value="ECO:0007669"/>
    <property type="project" value="InterPro"/>
</dbReference>
<reference evidence="5" key="1">
    <citation type="submission" date="2020-05" db="EMBL/GenBank/DDBJ databases">
        <authorList>
            <person name="Chiriac C."/>
            <person name="Salcher M."/>
            <person name="Ghai R."/>
            <person name="Kavagutti S V."/>
        </authorList>
    </citation>
    <scope>NUCLEOTIDE SEQUENCE</scope>
</reference>
<protein>
    <submittedName>
        <fullName evidence="5">Unannotated protein</fullName>
    </submittedName>
</protein>
<dbReference type="InterPro" id="IPR004101">
    <property type="entry name" value="Mur_ligase_C"/>
</dbReference>
<organism evidence="5">
    <name type="scientific">freshwater metagenome</name>
    <dbReference type="NCBI Taxonomy" id="449393"/>
    <lineage>
        <taxon>unclassified sequences</taxon>
        <taxon>metagenomes</taxon>
        <taxon>ecological metagenomes</taxon>
    </lineage>
</organism>
<dbReference type="InterPro" id="IPR000713">
    <property type="entry name" value="Mur_ligase_N"/>
</dbReference>
<dbReference type="InterPro" id="IPR035911">
    <property type="entry name" value="MurE/MurF_N"/>
</dbReference>
<dbReference type="AlphaFoldDB" id="A0A6J7U7R0"/>
<dbReference type="PANTHER" id="PTHR23135">
    <property type="entry name" value="MUR LIGASE FAMILY MEMBER"/>
    <property type="match status" value="1"/>
</dbReference>
<dbReference type="InterPro" id="IPR005761">
    <property type="entry name" value="UDP-N-AcMur-Glu-dNH2Pim_ligase"/>
</dbReference>
<evidence type="ECO:0000259" key="3">
    <source>
        <dbReference type="Pfam" id="PF02875"/>
    </source>
</evidence>